<evidence type="ECO:0000256" key="1">
    <source>
        <dbReference type="SAM" id="MobiDB-lite"/>
    </source>
</evidence>
<sequence length="125" mass="14214">MGARQSTMIKKNLSTNPPVQTYPDSVVMYDKSAPSISQTDGTKQSLSNPQSLKSETRTSKKYELKAAHVNTLVAKTWNPNDPKSWEPEMREYHALPDSDYMLPSDAAEQDRLEMQHYIYRAAYQG</sequence>
<dbReference type="Proteomes" id="UP001211907">
    <property type="component" value="Unassembled WGS sequence"/>
</dbReference>
<proteinExistence type="predicted"/>
<evidence type="ECO:0000313" key="3">
    <source>
        <dbReference type="Proteomes" id="UP001211907"/>
    </source>
</evidence>
<feature type="compositionally biased region" description="Polar residues" evidence="1">
    <location>
        <begin position="1"/>
        <end position="23"/>
    </location>
</feature>
<protein>
    <submittedName>
        <fullName evidence="2">Uncharacterized protein</fullName>
    </submittedName>
</protein>
<organism evidence="2 3">
    <name type="scientific">Physocladia obscura</name>
    <dbReference type="NCBI Taxonomy" id="109957"/>
    <lineage>
        <taxon>Eukaryota</taxon>
        <taxon>Fungi</taxon>
        <taxon>Fungi incertae sedis</taxon>
        <taxon>Chytridiomycota</taxon>
        <taxon>Chytridiomycota incertae sedis</taxon>
        <taxon>Chytridiomycetes</taxon>
        <taxon>Chytridiales</taxon>
        <taxon>Chytriomycetaceae</taxon>
        <taxon>Physocladia</taxon>
    </lineage>
</organism>
<accession>A0AAD5XBE5</accession>
<feature type="non-terminal residue" evidence="2">
    <location>
        <position position="125"/>
    </location>
</feature>
<gene>
    <name evidence="2" type="ORF">HK100_008679</name>
</gene>
<dbReference type="AlphaFoldDB" id="A0AAD5XBE5"/>
<name>A0AAD5XBE5_9FUNG</name>
<dbReference type="EMBL" id="JADGJH010004264">
    <property type="protein sequence ID" value="KAJ3086501.1"/>
    <property type="molecule type" value="Genomic_DNA"/>
</dbReference>
<reference evidence="2" key="1">
    <citation type="submission" date="2020-05" db="EMBL/GenBank/DDBJ databases">
        <title>Phylogenomic resolution of chytrid fungi.</title>
        <authorList>
            <person name="Stajich J.E."/>
            <person name="Amses K."/>
            <person name="Simmons R."/>
            <person name="Seto K."/>
            <person name="Myers J."/>
            <person name="Bonds A."/>
            <person name="Quandt C.A."/>
            <person name="Barry K."/>
            <person name="Liu P."/>
            <person name="Grigoriev I."/>
            <person name="Longcore J.E."/>
            <person name="James T.Y."/>
        </authorList>
    </citation>
    <scope>NUCLEOTIDE SEQUENCE</scope>
    <source>
        <strain evidence="2">JEL0513</strain>
    </source>
</reference>
<keyword evidence="3" id="KW-1185">Reference proteome</keyword>
<comment type="caution">
    <text evidence="2">The sequence shown here is derived from an EMBL/GenBank/DDBJ whole genome shotgun (WGS) entry which is preliminary data.</text>
</comment>
<evidence type="ECO:0000313" key="2">
    <source>
        <dbReference type="EMBL" id="KAJ3086501.1"/>
    </source>
</evidence>
<feature type="compositionally biased region" description="Polar residues" evidence="1">
    <location>
        <begin position="34"/>
        <end position="53"/>
    </location>
</feature>
<feature type="region of interest" description="Disordered" evidence="1">
    <location>
        <begin position="1"/>
        <end position="57"/>
    </location>
</feature>